<dbReference type="GO" id="GO:0032259">
    <property type="term" value="P:methylation"/>
    <property type="evidence" value="ECO:0007669"/>
    <property type="project" value="UniProtKB-KW"/>
</dbReference>
<name>A0A545AKB2_9ACTN</name>
<organism evidence="5 6">
    <name type="scientific">Cryptosporangium phraense</name>
    <dbReference type="NCBI Taxonomy" id="2593070"/>
    <lineage>
        <taxon>Bacteria</taxon>
        <taxon>Bacillati</taxon>
        <taxon>Actinomycetota</taxon>
        <taxon>Actinomycetes</taxon>
        <taxon>Cryptosporangiales</taxon>
        <taxon>Cryptosporangiaceae</taxon>
        <taxon>Cryptosporangium</taxon>
    </lineage>
</organism>
<dbReference type="InParanoid" id="A0A545AKB2"/>
<evidence type="ECO:0000313" key="6">
    <source>
        <dbReference type="Proteomes" id="UP000317982"/>
    </source>
</evidence>
<dbReference type="Gene3D" id="3.40.50.150">
    <property type="entry name" value="Vaccinia Virus protein VP39"/>
    <property type="match status" value="1"/>
</dbReference>
<dbReference type="Pfam" id="PF08241">
    <property type="entry name" value="Methyltransf_11"/>
    <property type="match status" value="1"/>
</dbReference>
<dbReference type="PANTHER" id="PTHR43464:SF19">
    <property type="entry name" value="UBIQUINONE BIOSYNTHESIS O-METHYLTRANSFERASE, MITOCHONDRIAL"/>
    <property type="match status" value="1"/>
</dbReference>
<protein>
    <submittedName>
        <fullName evidence="5">Methyltransferase domain-containing protein</fullName>
    </submittedName>
</protein>
<dbReference type="PANTHER" id="PTHR43464">
    <property type="entry name" value="METHYLTRANSFERASE"/>
    <property type="match status" value="1"/>
</dbReference>
<dbReference type="RefSeq" id="WP_142707906.1">
    <property type="nucleotide sequence ID" value="NZ_VIRS01000023.1"/>
</dbReference>
<sequence>MGWASPRRRVAPVPRSPRNAVVWAVLDAELTRGPAHVVDAGGGTGGFAVPLAQAGHTVTVVDPSPDALAALARRAAERGVADRITAYQGDADDLGGLLEPGTADVVLCHSVLEVVDDPGRTLAAVAGVLRPGGCASILVANRVAAVLARALAGHFAAARDSLDGELDPRRYDLEGLSALISKAGLVPERAHGVRVLADLVPGAVVDVEPGAADALTALELAMAERPPYRDIATQLHVLARR</sequence>
<accession>A0A545AKB2</accession>
<comment type="caution">
    <text evidence="5">The sequence shown here is derived from an EMBL/GenBank/DDBJ whole genome shotgun (WGS) entry which is preliminary data.</text>
</comment>
<gene>
    <name evidence="5" type="ORF">FL583_28155</name>
</gene>
<dbReference type="OrthoDB" id="3366024at2"/>
<feature type="domain" description="Methyltransferase type 11" evidence="4">
    <location>
        <begin position="38"/>
        <end position="134"/>
    </location>
</feature>
<evidence type="ECO:0000256" key="3">
    <source>
        <dbReference type="ARBA" id="ARBA00022691"/>
    </source>
</evidence>
<dbReference type="SUPFAM" id="SSF53335">
    <property type="entry name" value="S-adenosyl-L-methionine-dependent methyltransferases"/>
    <property type="match status" value="1"/>
</dbReference>
<keyword evidence="2 5" id="KW-0808">Transferase</keyword>
<dbReference type="CDD" id="cd02440">
    <property type="entry name" value="AdoMet_MTases"/>
    <property type="match status" value="1"/>
</dbReference>
<proteinExistence type="predicted"/>
<dbReference type="GO" id="GO:0008757">
    <property type="term" value="F:S-adenosylmethionine-dependent methyltransferase activity"/>
    <property type="evidence" value="ECO:0007669"/>
    <property type="project" value="InterPro"/>
</dbReference>
<keyword evidence="3" id="KW-0949">S-adenosyl-L-methionine</keyword>
<dbReference type="AlphaFoldDB" id="A0A545AKB2"/>
<dbReference type="InterPro" id="IPR029063">
    <property type="entry name" value="SAM-dependent_MTases_sf"/>
</dbReference>
<evidence type="ECO:0000256" key="2">
    <source>
        <dbReference type="ARBA" id="ARBA00022679"/>
    </source>
</evidence>
<dbReference type="Proteomes" id="UP000317982">
    <property type="component" value="Unassembled WGS sequence"/>
</dbReference>
<evidence type="ECO:0000259" key="4">
    <source>
        <dbReference type="Pfam" id="PF08241"/>
    </source>
</evidence>
<keyword evidence="1 5" id="KW-0489">Methyltransferase</keyword>
<evidence type="ECO:0000313" key="5">
    <source>
        <dbReference type="EMBL" id="TQS41754.1"/>
    </source>
</evidence>
<dbReference type="EMBL" id="VIRS01000023">
    <property type="protein sequence ID" value="TQS41754.1"/>
    <property type="molecule type" value="Genomic_DNA"/>
</dbReference>
<dbReference type="InterPro" id="IPR013216">
    <property type="entry name" value="Methyltransf_11"/>
</dbReference>
<keyword evidence="6" id="KW-1185">Reference proteome</keyword>
<evidence type="ECO:0000256" key="1">
    <source>
        <dbReference type="ARBA" id="ARBA00022603"/>
    </source>
</evidence>
<reference evidence="5 6" key="1">
    <citation type="submission" date="2019-07" db="EMBL/GenBank/DDBJ databases">
        <title>Cryptosporangium phraense sp. nov., isolated from plant litter.</title>
        <authorList>
            <person name="Suriyachadkun C."/>
        </authorList>
    </citation>
    <scope>NUCLEOTIDE SEQUENCE [LARGE SCALE GENOMIC DNA]</scope>
    <source>
        <strain evidence="5 6">A-T 5661</strain>
    </source>
</reference>